<feature type="transmembrane region" description="Helical" evidence="1">
    <location>
        <begin position="70"/>
        <end position="90"/>
    </location>
</feature>
<dbReference type="RefSeq" id="WP_186996698.1">
    <property type="nucleotide sequence ID" value="NZ_JACOQK010000001.1"/>
</dbReference>
<sequence length="129" mass="15541">MKWKKIAYYIFFCLCIAGVGFGWNYFEELKIHNYSGIYSFYENLLFLLLGIVFILPQLVHYFTNHLRMKINWILFVLNILILLFGCISWSLPIPNWIISMSPIIIFATMAYLPNCWSETRNKKYYRSIW</sequence>
<feature type="transmembrane region" description="Helical" evidence="1">
    <location>
        <begin position="38"/>
        <end position="58"/>
    </location>
</feature>
<organism evidence="2 3">
    <name type="scientific">Clostridium facile</name>
    <dbReference type="NCBI Taxonomy" id="2763035"/>
    <lineage>
        <taxon>Bacteria</taxon>
        <taxon>Bacillati</taxon>
        <taxon>Bacillota</taxon>
        <taxon>Clostridia</taxon>
        <taxon>Eubacteriales</taxon>
        <taxon>Clostridiaceae</taxon>
        <taxon>Clostridium</taxon>
    </lineage>
</organism>
<feature type="transmembrane region" description="Helical" evidence="1">
    <location>
        <begin position="96"/>
        <end position="116"/>
    </location>
</feature>
<dbReference type="EMBL" id="JACOQK010000001">
    <property type="protein sequence ID" value="MBC5787963.1"/>
    <property type="molecule type" value="Genomic_DNA"/>
</dbReference>
<keyword evidence="1" id="KW-1133">Transmembrane helix</keyword>
<name>A0ABR7IS80_9CLOT</name>
<evidence type="ECO:0000313" key="2">
    <source>
        <dbReference type="EMBL" id="MBC5787963.1"/>
    </source>
</evidence>
<keyword evidence="3" id="KW-1185">Reference proteome</keyword>
<feature type="transmembrane region" description="Helical" evidence="1">
    <location>
        <begin position="7"/>
        <end position="26"/>
    </location>
</feature>
<keyword evidence="1" id="KW-0812">Transmembrane</keyword>
<protein>
    <submittedName>
        <fullName evidence="2">Uncharacterized protein</fullName>
    </submittedName>
</protein>
<reference evidence="2 3" key="1">
    <citation type="submission" date="2020-08" db="EMBL/GenBank/DDBJ databases">
        <title>Genome public.</title>
        <authorList>
            <person name="Liu C."/>
            <person name="Sun Q."/>
        </authorList>
    </citation>
    <scope>NUCLEOTIDE SEQUENCE [LARGE SCALE GENOMIC DNA]</scope>
    <source>
        <strain evidence="2 3">NSJ-27</strain>
    </source>
</reference>
<evidence type="ECO:0000256" key="1">
    <source>
        <dbReference type="SAM" id="Phobius"/>
    </source>
</evidence>
<evidence type="ECO:0000313" key="3">
    <source>
        <dbReference type="Proteomes" id="UP000649151"/>
    </source>
</evidence>
<proteinExistence type="predicted"/>
<comment type="caution">
    <text evidence="2">The sequence shown here is derived from an EMBL/GenBank/DDBJ whole genome shotgun (WGS) entry which is preliminary data.</text>
</comment>
<dbReference type="Proteomes" id="UP000649151">
    <property type="component" value="Unassembled WGS sequence"/>
</dbReference>
<keyword evidence="1" id="KW-0472">Membrane</keyword>
<accession>A0ABR7IS80</accession>
<gene>
    <name evidence="2" type="ORF">H8Z77_08040</name>
</gene>